<dbReference type="GO" id="GO:0005524">
    <property type="term" value="F:ATP binding"/>
    <property type="evidence" value="ECO:0007669"/>
    <property type="project" value="UniProtKB-KW"/>
</dbReference>
<evidence type="ECO:0000313" key="7">
    <source>
        <dbReference type="EMBL" id="KIX15594.1"/>
    </source>
</evidence>
<feature type="domain" description="MOFRL" evidence="5">
    <location>
        <begin position="331"/>
        <end position="437"/>
    </location>
</feature>
<dbReference type="InterPro" id="IPR025286">
    <property type="entry name" value="MOFRL_assoc_dom"/>
</dbReference>
<dbReference type="InterPro" id="IPR037035">
    <property type="entry name" value="GK-like_C_sf"/>
</dbReference>
<dbReference type="GO" id="GO:0008887">
    <property type="term" value="F:glycerate kinase activity"/>
    <property type="evidence" value="ECO:0007669"/>
    <property type="project" value="InterPro"/>
</dbReference>
<reference evidence="7 8" key="1">
    <citation type="submission" date="2013-11" db="EMBL/GenBank/DDBJ databases">
        <title>Metagenomic analysis of a methanogenic consortium involved in long chain n-alkane degradation.</title>
        <authorList>
            <person name="Davidova I.A."/>
            <person name="Callaghan A.V."/>
            <person name="Wawrik B."/>
            <person name="Pruitt S."/>
            <person name="Marks C."/>
            <person name="Duncan K.E."/>
            <person name="Suflita J.M."/>
        </authorList>
    </citation>
    <scope>NUCLEOTIDE SEQUENCE [LARGE SCALE GENOMIC DNA]</scope>
    <source>
        <strain evidence="7 8">SPR</strain>
    </source>
</reference>
<dbReference type="STRING" id="1429043.X474_02585"/>
<dbReference type="FunFam" id="3.40.50.10180:FF:000001">
    <property type="entry name" value="Glycerate kinase"/>
    <property type="match status" value="1"/>
</dbReference>
<evidence type="ECO:0000256" key="1">
    <source>
        <dbReference type="ARBA" id="ARBA00022679"/>
    </source>
</evidence>
<dbReference type="AlphaFoldDB" id="A0A0D2JBS4"/>
<dbReference type="InterPro" id="IPR039760">
    <property type="entry name" value="MOFRL_protein"/>
</dbReference>
<dbReference type="Pfam" id="PF05161">
    <property type="entry name" value="MOFRL"/>
    <property type="match status" value="1"/>
</dbReference>
<feature type="domain" description="MOFRL-associated" evidence="6">
    <location>
        <begin position="10"/>
        <end position="247"/>
    </location>
</feature>
<dbReference type="OrthoDB" id="9766552at2"/>
<accession>A0A0D2JBS4</accession>
<dbReference type="RefSeq" id="WP_044346508.1">
    <property type="nucleotide sequence ID" value="NZ_AZAC01000002.1"/>
</dbReference>
<evidence type="ECO:0000259" key="5">
    <source>
        <dbReference type="Pfam" id="PF05161"/>
    </source>
</evidence>
<keyword evidence="2" id="KW-0547">Nucleotide-binding</keyword>
<evidence type="ECO:0000259" key="6">
    <source>
        <dbReference type="Pfam" id="PF13660"/>
    </source>
</evidence>
<dbReference type="GO" id="GO:0005737">
    <property type="term" value="C:cytoplasm"/>
    <property type="evidence" value="ECO:0007669"/>
    <property type="project" value="TreeGrafter"/>
</dbReference>
<evidence type="ECO:0000256" key="3">
    <source>
        <dbReference type="ARBA" id="ARBA00022777"/>
    </source>
</evidence>
<keyword evidence="8" id="KW-1185">Reference proteome</keyword>
<dbReference type="PATRIC" id="fig|1429043.3.peg.543"/>
<dbReference type="InParanoid" id="A0A0D2JBS4"/>
<dbReference type="Pfam" id="PF13660">
    <property type="entry name" value="DUF4147"/>
    <property type="match status" value="1"/>
</dbReference>
<sequence length="444" mass="46761">MSKKDLRKDAKMILDSALEAVNPYNAVKKAIQLNGSILKVQDREIDLDNFDRIVAVGAGKAGAPMASALEDILGDRLKRGLVVVKDGHLSPTRLIKVTEASHPVPDARGVEAGNRIAELLTEYAGPNTLVFSLISGGGSALLVSPAEGITLSDKQKTTSLLLACGADIVEINTIRKHLSKLKGGGLASLATPSRVVSLIISDVVGDRLDSIASGPTVADHSTWQDCREILTKYDIYGQVPEVVRKRIEKGLAGELPETPKPGDTILKKVGTFIIANNRGALSHAKAKAGELGYKTLVLSSTIEGETKEIARMHTAIAREIVEADQPLSPPCAVITGGETTVNLGDSTGKGGRNQEFALAAALEIAGLNNLLVLSAGTDGTDGPTDAAGAWADGETVERALAKGMKPAEYLAEHDAYNFFAPLKDLVITGPTKTNVMDIRLMLIA</sequence>
<protein>
    <submittedName>
        <fullName evidence="7">Glycerate kinase</fullName>
    </submittedName>
</protein>
<evidence type="ECO:0000256" key="2">
    <source>
        <dbReference type="ARBA" id="ARBA00022741"/>
    </source>
</evidence>
<dbReference type="InterPro" id="IPR007835">
    <property type="entry name" value="MOFRL"/>
</dbReference>
<organism evidence="7 8">
    <name type="scientific">Dethiosulfatarculus sandiegensis</name>
    <dbReference type="NCBI Taxonomy" id="1429043"/>
    <lineage>
        <taxon>Bacteria</taxon>
        <taxon>Pseudomonadati</taxon>
        <taxon>Thermodesulfobacteriota</taxon>
        <taxon>Desulfarculia</taxon>
        <taxon>Desulfarculales</taxon>
        <taxon>Desulfarculaceae</taxon>
        <taxon>Dethiosulfatarculus</taxon>
    </lineage>
</organism>
<dbReference type="Gene3D" id="3.40.1480.10">
    <property type="entry name" value="MOFRL domain"/>
    <property type="match status" value="1"/>
</dbReference>
<name>A0A0D2JBS4_9BACT</name>
<keyword evidence="4" id="KW-0067">ATP-binding</keyword>
<evidence type="ECO:0000256" key="4">
    <source>
        <dbReference type="ARBA" id="ARBA00022840"/>
    </source>
</evidence>
<keyword evidence="3 7" id="KW-0418">Kinase</keyword>
<dbReference type="Proteomes" id="UP000032233">
    <property type="component" value="Unassembled WGS sequence"/>
</dbReference>
<evidence type="ECO:0000313" key="8">
    <source>
        <dbReference type="Proteomes" id="UP000032233"/>
    </source>
</evidence>
<dbReference type="PANTHER" id="PTHR12227:SF0">
    <property type="entry name" value="GLYCERATE KINASE"/>
    <property type="match status" value="1"/>
</dbReference>
<comment type="caution">
    <text evidence="7">The sequence shown here is derived from an EMBL/GenBank/DDBJ whole genome shotgun (WGS) entry which is preliminary data.</text>
</comment>
<dbReference type="EMBL" id="AZAC01000002">
    <property type="protein sequence ID" value="KIX15594.1"/>
    <property type="molecule type" value="Genomic_DNA"/>
</dbReference>
<dbReference type="InterPro" id="IPR038614">
    <property type="entry name" value="GK_N_sf"/>
</dbReference>
<dbReference type="PANTHER" id="PTHR12227">
    <property type="entry name" value="GLYCERATE KINASE"/>
    <property type="match status" value="1"/>
</dbReference>
<dbReference type="FunFam" id="3.40.1480.10:FF:000002">
    <property type="entry name" value="Glycerate kinase"/>
    <property type="match status" value="1"/>
</dbReference>
<keyword evidence="1" id="KW-0808">Transferase</keyword>
<dbReference type="Gene3D" id="3.40.50.10180">
    <property type="entry name" value="Glycerate kinase, MOFRL-like N-terminal domain"/>
    <property type="match status" value="1"/>
</dbReference>
<dbReference type="SUPFAM" id="SSF82544">
    <property type="entry name" value="GckA/TtuD-like"/>
    <property type="match status" value="1"/>
</dbReference>
<proteinExistence type="predicted"/>
<gene>
    <name evidence="7" type="ORF">X474_02585</name>
</gene>